<proteinExistence type="inferred from homology"/>
<dbReference type="GO" id="GO:0016020">
    <property type="term" value="C:membrane"/>
    <property type="evidence" value="ECO:0007669"/>
    <property type="project" value="InterPro"/>
</dbReference>
<feature type="compositionally biased region" description="Low complexity" evidence="3">
    <location>
        <begin position="211"/>
        <end position="240"/>
    </location>
</feature>
<keyword evidence="4" id="KW-1133">Transmembrane helix</keyword>
<evidence type="ECO:0000313" key="7">
    <source>
        <dbReference type="Proteomes" id="UP000269154"/>
    </source>
</evidence>
<evidence type="ECO:0000256" key="3">
    <source>
        <dbReference type="SAM" id="MobiDB-lite"/>
    </source>
</evidence>
<feature type="transmembrane region" description="Helical" evidence="4">
    <location>
        <begin position="260"/>
        <end position="283"/>
    </location>
</feature>
<dbReference type="SUPFAM" id="SSF103481">
    <property type="entry name" value="Multidrug resistance efflux transporter EmrE"/>
    <property type="match status" value="2"/>
</dbReference>
<accession>A0A3N6NLX2</accession>
<dbReference type="PANTHER" id="PTHR22911">
    <property type="entry name" value="ACYL-MALONYL CONDENSING ENZYME-RELATED"/>
    <property type="match status" value="1"/>
</dbReference>
<evidence type="ECO:0000313" key="6">
    <source>
        <dbReference type="EMBL" id="RQH28334.1"/>
    </source>
</evidence>
<dbReference type="Pfam" id="PF00892">
    <property type="entry name" value="EamA"/>
    <property type="match status" value="2"/>
</dbReference>
<protein>
    <recommendedName>
        <fullName evidence="5">EamA domain-containing protein</fullName>
    </recommendedName>
</protein>
<keyword evidence="4" id="KW-0472">Membrane</keyword>
<organism evidence="6 7">
    <name type="scientific">Okeania hirsuta</name>
    <dbReference type="NCBI Taxonomy" id="1458930"/>
    <lineage>
        <taxon>Bacteria</taxon>
        <taxon>Bacillati</taxon>
        <taxon>Cyanobacteriota</taxon>
        <taxon>Cyanophyceae</taxon>
        <taxon>Oscillatoriophycideae</taxon>
        <taxon>Oscillatoriales</taxon>
        <taxon>Microcoleaceae</taxon>
        <taxon>Okeania</taxon>
    </lineage>
</organism>
<reference evidence="6 7" key="1">
    <citation type="journal article" date="2018" name="ACS Chem. Biol.">
        <title>Ketoreductase domain dysfunction expands chemodiversity: malyngamide biosynthesis in the cyanobacterium Okeania hirsuta.</title>
        <authorList>
            <person name="Moss N.A."/>
            <person name="Leao T."/>
            <person name="Rankin M."/>
            <person name="McCullough T.M."/>
            <person name="Qu P."/>
            <person name="Korobeynikov A."/>
            <person name="Smith J.L."/>
            <person name="Gerwick L."/>
            <person name="Gerwick W.H."/>
        </authorList>
    </citation>
    <scope>NUCLEOTIDE SEQUENCE [LARGE SCALE GENOMIC DNA]</scope>
    <source>
        <strain evidence="6 7">PAB10Feb10-1</strain>
    </source>
</reference>
<dbReference type="EMBL" id="RCBY01000212">
    <property type="protein sequence ID" value="RQH28334.1"/>
    <property type="molecule type" value="Genomic_DNA"/>
</dbReference>
<keyword evidence="7" id="KW-1185">Reference proteome</keyword>
<evidence type="ECO:0000256" key="1">
    <source>
        <dbReference type="ARBA" id="ARBA00007362"/>
    </source>
</evidence>
<feature type="transmembrane region" description="Helical" evidence="4">
    <location>
        <begin position="406"/>
        <end position="423"/>
    </location>
</feature>
<dbReference type="Gene3D" id="1.10.3730.20">
    <property type="match status" value="1"/>
</dbReference>
<evidence type="ECO:0000259" key="5">
    <source>
        <dbReference type="Pfam" id="PF00892"/>
    </source>
</evidence>
<dbReference type="InterPro" id="IPR000620">
    <property type="entry name" value="EamA_dom"/>
</dbReference>
<dbReference type="OrthoDB" id="517612at2"/>
<feature type="coiled-coil region" evidence="2">
    <location>
        <begin position="42"/>
        <end position="69"/>
    </location>
</feature>
<evidence type="ECO:0000256" key="4">
    <source>
        <dbReference type="SAM" id="Phobius"/>
    </source>
</evidence>
<dbReference type="RefSeq" id="WP_124146812.1">
    <property type="nucleotide sequence ID" value="NZ_CAWOKI010000196.1"/>
</dbReference>
<comment type="caution">
    <text evidence="6">The sequence shown here is derived from an EMBL/GenBank/DDBJ whole genome shotgun (WGS) entry which is preliminary data.</text>
</comment>
<keyword evidence="4" id="KW-0812">Transmembrane</keyword>
<feature type="transmembrane region" description="Helical" evidence="4">
    <location>
        <begin position="348"/>
        <end position="372"/>
    </location>
</feature>
<feature type="domain" description="EamA" evidence="5">
    <location>
        <begin position="432"/>
        <end position="574"/>
    </location>
</feature>
<feature type="domain" description="EamA" evidence="5">
    <location>
        <begin position="293"/>
        <end position="421"/>
    </location>
</feature>
<dbReference type="InterPro" id="IPR037185">
    <property type="entry name" value="EmrE-like"/>
</dbReference>
<feature type="transmembrane region" description="Helical" evidence="4">
    <location>
        <begin position="499"/>
        <end position="520"/>
    </location>
</feature>
<comment type="similarity">
    <text evidence="1">Belongs to the EamA transporter family.</text>
</comment>
<feature type="transmembrane region" description="Helical" evidence="4">
    <location>
        <begin position="557"/>
        <end position="575"/>
    </location>
</feature>
<keyword evidence="2" id="KW-0175">Coiled coil</keyword>
<gene>
    <name evidence="6" type="ORF">D5R40_25765</name>
</gene>
<feature type="region of interest" description="Disordered" evidence="3">
    <location>
        <begin position="204"/>
        <end position="251"/>
    </location>
</feature>
<feature type="transmembrane region" description="Helical" evidence="4">
    <location>
        <begin position="378"/>
        <end position="399"/>
    </location>
</feature>
<dbReference type="Proteomes" id="UP000269154">
    <property type="component" value="Unassembled WGS sequence"/>
</dbReference>
<sequence length="586" mass="63839">MNTQPPNQGAETPKSPEEVLKLVIQDLDSFRQNLTNQLSQDVYRLRVEKEQLNEDISKLRKQYEQLQSKQLESLSQRQIAQQQLWLKQLAQVLANNLQKQLGQKIRDLTESVDPGLQQAGIPGGELPMTNPSNNYYGTTNEFGDSLSGVVSGTFEALKQELDSYQSDLSVQLNSMRSMEQQGEVILEALVSRLQAQLENNHTVSSRTYEVSQSGSNNSANTTSSGKSMLTTSPVESSEVSPKSKTESTAKPKKSASQVQVGLILALLSAALLSLFNVCIKVILNTPPQPSTIFGLFPVEGLINPNVGNSLLILLLRLIVVMLLMPIVATFLYPAVWSDIERLIKSKDFSLWWKVIGSAFFLFLSQVLIYISIGNIPTAIAITIFFIYPIITVLVSWGLFGDRPSMIRIFAMVLIVIGGFLVLPSGEGDYQQGILAAVGAGITFSGYVILTQMSAGKLHPIPFSLVNFAGIFVFSALGLMMPLPTEWSVNINMDPSVNVWSGLIVSGIILGILTLSSYVLNSFAIRFAGAARASIIGTSGPALTALFALLVIGEVLLLKQLLGMLLVIIGVAAMSFERMFAARQKTS</sequence>
<feature type="transmembrane region" description="Helical" evidence="4">
    <location>
        <begin position="310"/>
        <end position="336"/>
    </location>
</feature>
<evidence type="ECO:0000256" key="2">
    <source>
        <dbReference type="SAM" id="Coils"/>
    </source>
</evidence>
<dbReference type="AlphaFoldDB" id="A0A3N6NLX2"/>
<feature type="transmembrane region" description="Helical" evidence="4">
    <location>
        <begin position="429"/>
        <end position="449"/>
    </location>
</feature>
<name>A0A3N6NLX2_9CYAN</name>
<feature type="transmembrane region" description="Helical" evidence="4">
    <location>
        <begin position="461"/>
        <end position="479"/>
    </location>
</feature>
<dbReference type="PANTHER" id="PTHR22911:SF137">
    <property type="entry name" value="SOLUTE CARRIER FAMILY 35 MEMBER G2-RELATED"/>
    <property type="match status" value="1"/>
</dbReference>
<feature type="transmembrane region" description="Helical" evidence="4">
    <location>
        <begin position="532"/>
        <end position="551"/>
    </location>
</feature>